<proteinExistence type="predicted"/>
<dbReference type="EMBL" id="PQXN01000153">
    <property type="protein sequence ID" value="TGO51855.1"/>
    <property type="molecule type" value="Genomic_DNA"/>
</dbReference>
<gene>
    <name evidence="3" type="ORF">BCON_0153g00220</name>
</gene>
<evidence type="ECO:0000256" key="1">
    <source>
        <dbReference type="SAM" id="Coils"/>
    </source>
</evidence>
<dbReference type="AlphaFoldDB" id="A0A4Z1HSI7"/>
<sequence length="445" mass="51227">MKSNNHTFDSNLETRYPSADGGGMRSESFWKAQCLFRGLKRTGKIYEMIDRLRKDGHKPMVSKLIALETTMRDDYKTRYIATREELEEEERKAEVEEEKKWNNELDDLKKARQNPEKFLRERFPKVLDSKRENAVFMTIDSSSAAEIRKAALSLGLIYKSLEVSKFDEPPLQRDLCSLIHIAVGRTVPAVKNKLQEIHQIRGKAIQKAREAIKNARDVISEAHDDVIHASDDKTWDVTGDWHISCLEMERRWSTPLTLKIYSQESDGQCQLFGEFDFGGVSGLFRFEQQFPTIETKSAKLADPNVKRGKITFRKAEKEKKYGNDEDIECTRPNAKRLWCNSIPEAFSFPATEKPSSHNQTLDYRWRGEYKIDSEPVPGQCLYSITFSEPLGTTLTGIFGGDLYKTWKEDMVFTGVKVGIGGAPSIDIEKEWYDRQNIIYDSDIQD</sequence>
<reference evidence="3 4" key="1">
    <citation type="submission" date="2017-12" db="EMBL/GenBank/DDBJ databases">
        <title>Comparative genomics of Botrytis spp.</title>
        <authorList>
            <person name="Valero-Jimenez C.A."/>
            <person name="Tapia P."/>
            <person name="Veloso J."/>
            <person name="Silva-Moreno E."/>
            <person name="Staats M."/>
            <person name="Valdes J.H."/>
            <person name="Van Kan J.A.L."/>
        </authorList>
    </citation>
    <scope>NUCLEOTIDE SEQUENCE [LARGE SCALE GENOMIC DNA]</scope>
    <source>
        <strain evidence="3 4">MUCL11595</strain>
    </source>
</reference>
<dbReference type="OrthoDB" id="4630416at2759"/>
<organism evidence="3 4">
    <name type="scientific">Botryotinia convoluta</name>
    <dbReference type="NCBI Taxonomy" id="54673"/>
    <lineage>
        <taxon>Eukaryota</taxon>
        <taxon>Fungi</taxon>
        <taxon>Dikarya</taxon>
        <taxon>Ascomycota</taxon>
        <taxon>Pezizomycotina</taxon>
        <taxon>Leotiomycetes</taxon>
        <taxon>Helotiales</taxon>
        <taxon>Sclerotiniaceae</taxon>
        <taxon>Botryotinia</taxon>
    </lineage>
</organism>
<protein>
    <submittedName>
        <fullName evidence="3">Uncharacterized protein</fullName>
    </submittedName>
</protein>
<evidence type="ECO:0000256" key="2">
    <source>
        <dbReference type="SAM" id="MobiDB-lite"/>
    </source>
</evidence>
<dbReference type="Proteomes" id="UP000297527">
    <property type="component" value="Unassembled WGS sequence"/>
</dbReference>
<comment type="caution">
    <text evidence="3">The sequence shown here is derived from an EMBL/GenBank/DDBJ whole genome shotgun (WGS) entry which is preliminary data.</text>
</comment>
<feature type="coiled-coil region" evidence="1">
    <location>
        <begin position="72"/>
        <end position="111"/>
    </location>
</feature>
<feature type="compositionally biased region" description="Polar residues" evidence="2">
    <location>
        <begin position="1"/>
        <end position="13"/>
    </location>
</feature>
<evidence type="ECO:0000313" key="4">
    <source>
        <dbReference type="Proteomes" id="UP000297527"/>
    </source>
</evidence>
<keyword evidence="1" id="KW-0175">Coiled coil</keyword>
<evidence type="ECO:0000313" key="3">
    <source>
        <dbReference type="EMBL" id="TGO51855.1"/>
    </source>
</evidence>
<feature type="region of interest" description="Disordered" evidence="2">
    <location>
        <begin position="1"/>
        <end position="24"/>
    </location>
</feature>
<keyword evidence="4" id="KW-1185">Reference proteome</keyword>
<accession>A0A4Z1HSI7</accession>
<name>A0A4Z1HSI7_9HELO</name>